<comment type="similarity">
    <text evidence="1">Belongs to the NAD(P)-dependent epimerase/dehydratase family.</text>
</comment>
<evidence type="ECO:0000256" key="1">
    <source>
        <dbReference type="ARBA" id="ARBA00007637"/>
    </source>
</evidence>
<dbReference type="InterPro" id="IPR036291">
    <property type="entry name" value="NAD(P)-bd_dom_sf"/>
</dbReference>
<name>A0A0J7ZMQ9_STRVR</name>
<dbReference type="Proteomes" id="UP000037432">
    <property type="component" value="Unassembled WGS sequence"/>
</dbReference>
<evidence type="ECO:0000313" key="3">
    <source>
        <dbReference type="EMBL" id="KMS77316.1"/>
    </source>
</evidence>
<dbReference type="RefSeq" id="WP_048579107.1">
    <property type="nucleotide sequence ID" value="NZ_LFNT01000001.1"/>
</dbReference>
<gene>
    <name evidence="3" type="ORF">ACM01_01415</name>
</gene>
<evidence type="ECO:0000259" key="2">
    <source>
        <dbReference type="Pfam" id="PF01370"/>
    </source>
</evidence>
<dbReference type="EMBL" id="LFNT01000001">
    <property type="protein sequence ID" value="KMS77316.1"/>
    <property type="molecule type" value="Genomic_DNA"/>
</dbReference>
<dbReference type="InterPro" id="IPR001509">
    <property type="entry name" value="Epimerase_deHydtase"/>
</dbReference>
<feature type="domain" description="NAD-dependent epimerase/dehydratase" evidence="2">
    <location>
        <begin position="7"/>
        <end position="238"/>
    </location>
</feature>
<dbReference type="SUPFAM" id="SSF51735">
    <property type="entry name" value="NAD(P)-binding Rossmann-fold domains"/>
    <property type="match status" value="1"/>
</dbReference>
<comment type="caution">
    <text evidence="3">The sequence shown here is derived from an EMBL/GenBank/DDBJ whole genome shotgun (WGS) entry which is preliminary data.</text>
</comment>
<evidence type="ECO:0000313" key="4">
    <source>
        <dbReference type="Proteomes" id="UP000037432"/>
    </source>
</evidence>
<organism evidence="3 4">
    <name type="scientific">Streptomyces viridochromogenes</name>
    <dbReference type="NCBI Taxonomy" id="1938"/>
    <lineage>
        <taxon>Bacteria</taxon>
        <taxon>Bacillati</taxon>
        <taxon>Actinomycetota</taxon>
        <taxon>Actinomycetes</taxon>
        <taxon>Kitasatosporales</taxon>
        <taxon>Streptomycetaceae</taxon>
        <taxon>Streptomyces</taxon>
    </lineage>
</organism>
<sequence>MTAPRRVVVLGGGGFLGRHICCAFAEDGWDVLAVSRRGSAPPGTRSLALRPPCGPAVGLAQVLRSRRPDVVVNAAGAVWRGSEPEMTASNVALVEELLDALRAVGTGVRLVHLGSVHEHALRGLPPGGSPHEGAGPGVTLYARTKSLATRAVAAAAAEAAVAGVITRVANVLGPGAPPSSLLGNVTARLAAAARRGEECVLELPPLRTRRDFVDARDVAAAVVRTATAQVVGEILDIGRGELVRVADLVAELIRVSGVPTRVVPRVASGAGTAGHAQAGEYDDVATTAACLSLNWRPRYTLHESLTAMWQASVG</sequence>
<reference evidence="3 4" key="1">
    <citation type="submission" date="2015-06" db="EMBL/GenBank/DDBJ databases">
        <authorList>
            <person name="Ju K.-S."/>
            <person name="Doroghazi J.R."/>
            <person name="Metcalf W.W."/>
        </authorList>
    </citation>
    <scope>NUCLEOTIDE SEQUENCE [LARGE SCALE GENOMIC DNA]</scope>
    <source>
        <strain evidence="3 4">NRRL 3414</strain>
    </source>
</reference>
<protein>
    <recommendedName>
        <fullName evidence="2">NAD-dependent epimerase/dehydratase domain-containing protein</fullName>
    </recommendedName>
</protein>
<dbReference type="PANTHER" id="PTHR43000">
    <property type="entry name" value="DTDP-D-GLUCOSE 4,6-DEHYDRATASE-RELATED"/>
    <property type="match status" value="1"/>
</dbReference>
<dbReference type="Gene3D" id="3.40.50.720">
    <property type="entry name" value="NAD(P)-binding Rossmann-like Domain"/>
    <property type="match status" value="1"/>
</dbReference>
<proteinExistence type="inferred from homology"/>
<dbReference type="PATRIC" id="fig|1938.3.peg.3318"/>
<dbReference type="AlphaFoldDB" id="A0A0J7ZMQ9"/>
<accession>A0A0J7ZMQ9</accession>
<dbReference type="OrthoDB" id="4559195at2"/>
<dbReference type="Pfam" id="PF01370">
    <property type="entry name" value="Epimerase"/>
    <property type="match status" value="1"/>
</dbReference>